<dbReference type="PRINTS" id="PR00415">
    <property type="entry name" value="ACONITASE"/>
</dbReference>
<dbReference type="AlphaFoldDB" id="A0AA38LX43"/>
<dbReference type="InterPro" id="IPR015928">
    <property type="entry name" value="Aconitase/3IPM_dehydase_swvl"/>
</dbReference>
<keyword evidence="8" id="KW-0432">Leucine biosynthesis</keyword>
<evidence type="ECO:0000256" key="13">
    <source>
        <dbReference type="ARBA" id="ARBA00023014"/>
    </source>
</evidence>
<dbReference type="Proteomes" id="UP001164286">
    <property type="component" value="Unassembled WGS sequence"/>
</dbReference>
<comment type="caution">
    <text evidence="20">The sequence shown here is derived from an EMBL/GenBank/DDBJ whole genome shotgun (WGS) entry which is preliminary data.</text>
</comment>
<accession>A0AA38LX43</accession>
<evidence type="ECO:0000256" key="5">
    <source>
        <dbReference type="ARBA" id="ARBA00007185"/>
    </source>
</evidence>
<dbReference type="InterPro" id="IPR033940">
    <property type="entry name" value="IPMI_Swivel"/>
</dbReference>
<dbReference type="CDD" id="cd01583">
    <property type="entry name" value="IPMI"/>
    <property type="match status" value="1"/>
</dbReference>
<dbReference type="FunFam" id="3.30.499.10:FF:000006">
    <property type="entry name" value="3-isopropylmalate dehydratase large subunit"/>
    <property type="match status" value="1"/>
</dbReference>
<evidence type="ECO:0000256" key="12">
    <source>
        <dbReference type="ARBA" id="ARBA00023004"/>
    </source>
</evidence>
<sequence length="760" mass="82863">MPVPTSRPRTLYDKVFEDHVVHSGEGDTLIYIDRHLVHEVTRLAFEGLRNAGRKVRRPDCTLVTVDHNIPTTTRKSFKNVSSFITETDSRAQVEALEDNVKEFGLTYFGMSDKRQGIVHIIGPEQGFTLPGTTVVCGDSHTSTHGAFGALAFGIGTSEVEHVLATQTLPQAKSKNMRISVEGELSEGVMSKDIVLHIIGVIGTAGGTGAVIEFAGSAIRSLSMEARMSICNMSIEGGARAGMIAPDEITFEYLKGRPLSPREGEEWEQAVAYWRTLKTDAGAKYDIEVEIKAEDIIPTVTWGTSPQDTVPITGVVPNPADFKESVRPNVVRSLEYMGLESGVPMEEVKIDKAFFGSCTNGRIEDMRSAARVILAAEKSGGPAKVAEWVEAMVVPGSGLVKQQAEAEGLDVIFKRAGFDWREAGCSMCLGMNPDQLKPQERCASTSNRNFEGRQGAGGRTHLMSPAMVAAAALTGYLTDVRKMMGSGSDKDAGLKITSYHDYLQPMDLPHPPIEPIGDKPSEQTSLQQAAAASAGLPPFTVVQGSACPWSRANTDTDLIIPKQFLKTLLRTGLGAALFWPVRYDIKTGEPVSDFVLNKEPYTRSQILVSTGENFGCGSSREHAPWALMDFGIRALIGISYGEIFKNNCFKNGMLCIELPAAEVALLHKDAEAGLELAVDLPNQQILRPNGEAPIPFDVDPFRKHCLINGLDDIGLTFQHKEAIERFDERRTQIWPWLDGVGYAKKGQKVVPLKTGGKKMEW</sequence>
<dbReference type="NCBIfam" id="NF002458">
    <property type="entry name" value="PRK01641.1"/>
    <property type="match status" value="1"/>
</dbReference>
<dbReference type="GO" id="GO:0009098">
    <property type="term" value="P:L-leucine biosynthetic process"/>
    <property type="evidence" value="ECO:0007669"/>
    <property type="project" value="UniProtKB-KW"/>
</dbReference>
<dbReference type="PANTHER" id="PTHR43822">
    <property type="entry name" value="HOMOACONITASE, MITOCHONDRIAL-RELATED"/>
    <property type="match status" value="1"/>
</dbReference>
<comment type="cofactor">
    <cofactor evidence="2">
        <name>[4Fe-4S] cluster</name>
        <dbReference type="ChEBI" id="CHEBI:49883"/>
    </cofactor>
</comment>
<dbReference type="InterPro" id="IPR004431">
    <property type="entry name" value="3-IsopropMal_deHydase_ssu"/>
</dbReference>
<evidence type="ECO:0000259" key="19">
    <source>
        <dbReference type="Pfam" id="PF00694"/>
    </source>
</evidence>
<dbReference type="InterPro" id="IPR015931">
    <property type="entry name" value="Acnase/IPM_dHydase_lsu_aba_1/3"/>
</dbReference>
<dbReference type="Pfam" id="PF00694">
    <property type="entry name" value="Aconitase_C"/>
    <property type="match status" value="1"/>
</dbReference>
<evidence type="ECO:0000256" key="2">
    <source>
        <dbReference type="ARBA" id="ARBA00001966"/>
    </source>
</evidence>
<evidence type="ECO:0000313" key="21">
    <source>
        <dbReference type="Proteomes" id="UP001164286"/>
    </source>
</evidence>
<dbReference type="HAMAP" id="MF_01026">
    <property type="entry name" value="LeuC_type1"/>
    <property type="match status" value="1"/>
</dbReference>
<evidence type="ECO:0000256" key="9">
    <source>
        <dbReference type="ARBA" id="ARBA00022485"/>
    </source>
</evidence>
<evidence type="ECO:0000256" key="10">
    <source>
        <dbReference type="ARBA" id="ARBA00022605"/>
    </source>
</evidence>
<name>A0AA38LX43_9TREE</name>
<evidence type="ECO:0000256" key="14">
    <source>
        <dbReference type="ARBA" id="ARBA00023239"/>
    </source>
</evidence>
<keyword evidence="15" id="KW-0100">Branched-chain amino acid biosynthesis</keyword>
<protein>
    <recommendedName>
        <fullName evidence="7">3-isopropylmalate dehydratase</fullName>
        <ecNumber evidence="6">4.2.1.33</ecNumber>
    </recommendedName>
    <alternativeName>
        <fullName evidence="16">Alpha-IPM isomerase</fullName>
    </alternativeName>
    <alternativeName>
        <fullName evidence="17">Isopropylmalate isomerase</fullName>
    </alternativeName>
</protein>
<dbReference type="NCBIfam" id="NF009116">
    <property type="entry name" value="PRK12466.1"/>
    <property type="match status" value="1"/>
</dbReference>
<evidence type="ECO:0000256" key="1">
    <source>
        <dbReference type="ARBA" id="ARBA00000491"/>
    </source>
</evidence>
<dbReference type="InterPro" id="IPR000573">
    <property type="entry name" value="AconitaseA/IPMdHydase_ssu_swvl"/>
</dbReference>
<keyword evidence="10" id="KW-0028">Amino-acid biosynthesis</keyword>
<dbReference type="Gene3D" id="3.20.19.10">
    <property type="entry name" value="Aconitase, domain 4"/>
    <property type="match status" value="1"/>
</dbReference>
<evidence type="ECO:0000256" key="17">
    <source>
        <dbReference type="ARBA" id="ARBA00033368"/>
    </source>
</evidence>
<dbReference type="EC" id="4.2.1.33" evidence="6"/>
<gene>
    <name evidence="20" type="ORF">MKK02DRAFT_19090</name>
</gene>
<dbReference type="HAMAP" id="MF_01031">
    <property type="entry name" value="LeuD_type1"/>
    <property type="match status" value="1"/>
</dbReference>
<dbReference type="InterPro" id="IPR018136">
    <property type="entry name" value="Aconitase_4Fe-4S_BS"/>
</dbReference>
<evidence type="ECO:0000256" key="4">
    <source>
        <dbReference type="ARBA" id="ARBA00004729"/>
    </source>
</evidence>
<dbReference type="PROSITE" id="PS01244">
    <property type="entry name" value="ACONITASE_2"/>
    <property type="match status" value="1"/>
</dbReference>
<dbReference type="InterPro" id="IPR004430">
    <property type="entry name" value="3-IsopropMal_deHydase_lsu"/>
</dbReference>
<comment type="pathway">
    <text evidence="4">Amino-acid biosynthesis; L-leucine biosynthesis; L-leucine from 3-methyl-2-oxobutanoate: step 2/4.</text>
</comment>
<feature type="domain" description="Aconitase/3-isopropylmalate dehydratase large subunit alpha/beta/alpha" evidence="18">
    <location>
        <begin position="13"/>
        <end position="474"/>
    </location>
</feature>
<evidence type="ECO:0000313" key="20">
    <source>
        <dbReference type="EMBL" id="KAI9639507.1"/>
    </source>
</evidence>
<dbReference type="GO" id="GO:0046872">
    <property type="term" value="F:metal ion binding"/>
    <property type="evidence" value="ECO:0007669"/>
    <property type="project" value="UniProtKB-KW"/>
</dbReference>
<evidence type="ECO:0000256" key="15">
    <source>
        <dbReference type="ARBA" id="ARBA00023304"/>
    </source>
</evidence>
<dbReference type="Pfam" id="PF00330">
    <property type="entry name" value="Aconitase"/>
    <property type="match status" value="1"/>
</dbReference>
<keyword evidence="14" id="KW-0456">Lyase</keyword>
<dbReference type="InterPro" id="IPR001030">
    <property type="entry name" value="Acoase/IPM_deHydtase_lsu_aba"/>
</dbReference>
<proteinExistence type="inferred from homology"/>
<evidence type="ECO:0000259" key="18">
    <source>
        <dbReference type="Pfam" id="PF00330"/>
    </source>
</evidence>
<evidence type="ECO:0000256" key="11">
    <source>
        <dbReference type="ARBA" id="ARBA00022723"/>
    </source>
</evidence>
<dbReference type="RefSeq" id="XP_052949284.1">
    <property type="nucleotide sequence ID" value="XM_053086039.1"/>
</dbReference>
<organism evidence="20 21">
    <name type="scientific">Dioszegia hungarica</name>
    <dbReference type="NCBI Taxonomy" id="4972"/>
    <lineage>
        <taxon>Eukaryota</taxon>
        <taxon>Fungi</taxon>
        <taxon>Dikarya</taxon>
        <taxon>Basidiomycota</taxon>
        <taxon>Agaricomycotina</taxon>
        <taxon>Tremellomycetes</taxon>
        <taxon>Tremellales</taxon>
        <taxon>Bulleribasidiaceae</taxon>
        <taxon>Dioszegia</taxon>
    </lineage>
</organism>
<dbReference type="InterPro" id="IPR036008">
    <property type="entry name" value="Aconitase_4Fe-4S_dom"/>
</dbReference>
<keyword evidence="12" id="KW-0408">Iron</keyword>
<dbReference type="NCBIfam" id="NF004016">
    <property type="entry name" value="PRK05478.1"/>
    <property type="match status" value="1"/>
</dbReference>
<comment type="catalytic activity">
    <reaction evidence="1">
        <text>(2R,3S)-3-isopropylmalate = (2S)-2-isopropylmalate</text>
        <dbReference type="Rhea" id="RHEA:32287"/>
        <dbReference type="ChEBI" id="CHEBI:1178"/>
        <dbReference type="ChEBI" id="CHEBI:35121"/>
        <dbReference type="EC" id="4.2.1.33"/>
    </reaction>
</comment>
<reference evidence="20" key="1">
    <citation type="journal article" date="2022" name="G3 (Bethesda)">
        <title>High quality genome of the basidiomycete yeast Dioszegia hungarica PDD-24b-2 isolated from cloud water.</title>
        <authorList>
            <person name="Jarrige D."/>
            <person name="Haridas S."/>
            <person name="Bleykasten-Grosshans C."/>
            <person name="Joly M."/>
            <person name="Nadalig T."/>
            <person name="Sancelme M."/>
            <person name="Vuilleumier S."/>
            <person name="Grigoriev I.V."/>
            <person name="Amato P."/>
            <person name="Bringel F."/>
        </authorList>
    </citation>
    <scope>NUCLEOTIDE SEQUENCE</scope>
    <source>
        <strain evidence="20">PDD-24b-2</strain>
    </source>
</reference>
<dbReference type="InterPro" id="IPR033941">
    <property type="entry name" value="IPMI_cat"/>
</dbReference>
<dbReference type="GO" id="GO:0051539">
    <property type="term" value="F:4 iron, 4 sulfur cluster binding"/>
    <property type="evidence" value="ECO:0007669"/>
    <property type="project" value="UniProtKB-KW"/>
</dbReference>
<dbReference type="InterPro" id="IPR050067">
    <property type="entry name" value="IPM_dehydratase_rel_enz"/>
</dbReference>
<dbReference type="SUPFAM" id="SSF52016">
    <property type="entry name" value="LeuD/IlvD-like"/>
    <property type="match status" value="1"/>
</dbReference>
<keyword evidence="13" id="KW-0411">Iron-sulfur</keyword>
<dbReference type="GO" id="GO:0009316">
    <property type="term" value="C:3-isopropylmalate dehydratase complex"/>
    <property type="evidence" value="ECO:0007669"/>
    <property type="project" value="InterPro"/>
</dbReference>
<evidence type="ECO:0000256" key="16">
    <source>
        <dbReference type="ARBA" id="ARBA00031631"/>
    </source>
</evidence>
<comment type="function">
    <text evidence="3">Catalyzes the isomerization between 2-isopropylmalate and 3-isopropylmalate, via the formation of 2-isopropylmaleate.</text>
</comment>
<dbReference type="NCBIfam" id="TIGR00170">
    <property type="entry name" value="leuC"/>
    <property type="match status" value="1"/>
</dbReference>
<evidence type="ECO:0000256" key="3">
    <source>
        <dbReference type="ARBA" id="ARBA00002695"/>
    </source>
</evidence>
<dbReference type="GO" id="GO:0003861">
    <property type="term" value="F:3-isopropylmalate dehydratase activity"/>
    <property type="evidence" value="ECO:0007669"/>
    <property type="project" value="UniProtKB-EC"/>
</dbReference>
<keyword evidence="9" id="KW-0004">4Fe-4S</keyword>
<evidence type="ECO:0000256" key="6">
    <source>
        <dbReference type="ARBA" id="ARBA00011998"/>
    </source>
</evidence>
<dbReference type="Gene3D" id="3.30.499.10">
    <property type="entry name" value="Aconitase, domain 3"/>
    <property type="match status" value="2"/>
</dbReference>
<dbReference type="CDD" id="cd01577">
    <property type="entry name" value="IPMI_Swivel"/>
    <property type="match status" value="1"/>
</dbReference>
<dbReference type="SUPFAM" id="SSF53732">
    <property type="entry name" value="Aconitase iron-sulfur domain"/>
    <property type="match status" value="1"/>
</dbReference>
<feature type="domain" description="Aconitase A/isopropylmalate dehydratase small subunit swivel" evidence="19">
    <location>
        <begin position="537"/>
        <end position="659"/>
    </location>
</feature>
<keyword evidence="21" id="KW-1185">Reference proteome</keyword>
<dbReference type="EMBL" id="JAKWFO010000001">
    <property type="protein sequence ID" value="KAI9639507.1"/>
    <property type="molecule type" value="Genomic_DNA"/>
</dbReference>
<evidence type="ECO:0000256" key="7">
    <source>
        <dbReference type="ARBA" id="ARBA00014371"/>
    </source>
</evidence>
<comment type="similarity">
    <text evidence="5">Belongs to the aconitase/IPM isomerase family.</text>
</comment>
<evidence type="ECO:0000256" key="8">
    <source>
        <dbReference type="ARBA" id="ARBA00022430"/>
    </source>
</evidence>
<dbReference type="GeneID" id="77725240"/>
<dbReference type="FunFam" id="3.20.19.10:FF:000003">
    <property type="entry name" value="3-isopropylmalate dehydratase small subunit"/>
    <property type="match status" value="1"/>
</dbReference>
<dbReference type="PANTHER" id="PTHR43822:SF9">
    <property type="entry name" value="3-ISOPROPYLMALATE DEHYDRATASE"/>
    <property type="match status" value="1"/>
</dbReference>
<keyword evidence="11" id="KW-0479">Metal-binding</keyword>
<dbReference type="NCBIfam" id="TIGR00171">
    <property type="entry name" value="leuD"/>
    <property type="match status" value="1"/>
</dbReference>